<feature type="region of interest" description="Disordered" evidence="1">
    <location>
        <begin position="51"/>
        <end position="71"/>
    </location>
</feature>
<dbReference type="Proteomes" id="UP000271241">
    <property type="component" value="Unassembled WGS sequence"/>
</dbReference>
<name>A0A4P9XME9_9FUNG</name>
<sequence>MHAQVAYLNGHARPSARSLHAAAAAPLSSRFAEQCIRALIISLLACGSSLCSSPTAGDRERPRQQAHAGLQLNTRSGIRLANWPADVTASQQQQQQQQQQ</sequence>
<accession>A0A4P9XME9</accession>
<dbReference type="AlphaFoldDB" id="A0A4P9XME9"/>
<evidence type="ECO:0000256" key="1">
    <source>
        <dbReference type="SAM" id="MobiDB-lite"/>
    </source>
</evidence>
<evidence type="ECO:0000313" key="2">
    <source>
        <dbReference type="EMBL" id="RKP06430.1"/>
    </source>
</evidence>
<gene>
    <name evidence="2" type="ORF">THASP1DRAFT_25244</name>
</gene>
<reference evidence="3" key="1">
    <citation type="journal article" date="2018" name="Nat. Microbiol.">
        <title>Leveraging single-cell genomics to expand the fungal tree of life.</title>
        <authorList>
            <person name="Ahrendt S.R."/>
            <person name="Quandt C.A."/>
            <person name="Ciobanu D."/>
            <person name="Clum A."/>
            <person name="Salamov A."/>
            <person name="Andreopoulos B."/>
            <person name="Cheng J.F."/>
            <person name="Woyke T."/>
            <person name="Pelin A."/>
            <person name="Henrissat B."/>
            <person name="Reynolds N.K."/>
            <person name="Benny G.L."/>
            <person name="Smith M.E."/>
            <person name="James T.Y."/>
            <person name="Grigoriev I.V."/>
        </authorList>
    </citation>
    <scope>NUCLEOTIDE SEQUENCE [LARGE SCALE GENOMIC DNA]</scope>
    <source>
        <strain evidence="3">RSA 1356</strain>
    </source>
</reference>
<protein>
    <submittedName>
        <fullName evidence="2">Uncharacterized protein</fullName>
    </submittedName>
</protein>
<evidence type="ECO:0000313" key="3">
    <source>
        <dbReference type="Proteomes" id="UP000271241"/>
    </source>
</evidence>
<keyword evidence="3" id="KW-1185">Reference proteome</keyword>
<dbReference type="EMBL" id="KZ992884">
    <property type="protein sequence ID" value="RKP06430.1"/>
    <property type="molecule type" value="Genomic_DNA"/>
</dbReference>
<organism evidence="2 3">
    <name type="scientific">Thamnocephalis sphaerospora</name>
    <dbReference type="NCBI Taxonomy" id="78915"/>
    <lineage>
        <taxon>Eukaryota</taxon>
        <taxon>Fungi</taxon>
        <taxon>Fungi incertae sedis</taxon>
        <taxon>Zoopagomycota</taxon>
        <taxon>Zoopagomycotina</taxon>
        <taxon>Zoopagomycetes</taxon>
        <taxon>Zoopagales</taxon>
        <taxon>Sigmoideomycetaceae</taxon>
        <taxon>Thamnocephalis</taxon>
    </lineage>
</organism>
<proteinExistence type="predicted"/>